<gene>
    <name evidence="8" type="ORF">U1T56_17740</name>
</gene>
<feature type="transmembrane region" description="Helical" evidence="7">
    <location>
        <begin position="128"/>
        <end position="151"/>
    </location>
</feature>
<dbReference type="Gene3D" id="3.40.50.12790">
    <property type="entry name" value="FHIPEP family, domain 4"/>
    <property type="match status" value="1"/>
</dbReference>
<evidence type="ECO:0000256" key="7">
    <source>
        <dbReference type="SAM" id="Phobius"/>
    </source>
</evidence>
<dbReference type="PANTHER" id="PTHR30161:SF1">
    <property type="entry name" value="FLAGELLAR BIOSYNTHESIS PROTEIN FLHA-RELATED"/>
    <property type="match status" value="1"/>
</dbReference>
<keyword evidence="5 7" id="KW-1133">Transmembrane helix</keyword>
<dbReference type="InterPro" id="IPR042196">
    <property type="entry name" value="FHIPEP_4"/>
</dbReference>
<sequence length="723" mass="77538">MVKNSLALPSAAGAPLSVMLVKAFAFLAAHRDIAFALGIVLMMVILVVPMPPAALDFGLALSFTFSVLILMVPLWIERPLEFSVFPTVLLLATMLRLALNVVSARLILTHGHEGTHAAGGVIAAFGKFVMGGQPLIGAIVFVILLIVNFLVITKGSTRIAEVSARFTLDAMPGKQMAIDADLAAGAIDDAEARRRRQELQEESSFMGAMDGASKFVKGDAIAGLLITIINFVGGTTIGVALHDKGFGEAALTYGLLTVGDGLITQIPALLVSFAAGMLVAKGNAGSGRTERLFASQLGRSPQALGVAAGLMGAVSLLPGLPFAPFALFAAILGSLAWFLPKLAAETKREAEKPAATATDGQETLAQALQIDPLRIDLETGLAAAFASKPADDADPLAPGGVQLMSNDLVSRILKLRNGFMKETGFVIPEVRIRDSALLERSSYAIYVRNNLAAKGKLHPDRVLVVDVDPKTCPLPGEDCRDPAFNLPARWIDRKQKEEAIARGLTVVTPVQVLMTHFMEVVREHVGQLLGYAELQKLLETLDKDHRTLWGEICPSRVPPVTVQRVLQNLLIENVSIRDMGLIVEAIAEGVERTRDPDQLTEQVRRRLAWQICTALKGPDGMIPALVPSDRNEQMLGEGLRIEGDQIRSVHKPSDIATFITALEQAVRASRGGATPVLIVTPVARRFVRQIVTRSSADPTVARMAILSTEEIHPKARLKIVGRV</sequence>
<comment type="subcellular location">
    <subcellularLocation>
        <location evidence="1">Cell membrane</location>
        <topology evidence="1">Multi-pass membrane protein</topology>
    </subcellularLocation>
</comment>
<keyword evidence="9" id="KW-1185">Reference proteome</keyword>
<organism evidence="8 9">
    <name type="scientific">Benzoatithermus flavus</name>
    <dbReference type="NCBI Taxonomy" id="3108223"/>
    <lineage>
        <taxon>Bacteria</taxon>
        <taxon>Pseudomonadati</taxon>
        <taxon>Pseudomonadota</taxon>
        <taxon>Alphaproteobacteria</taxon>
        <taxon>Geminicoccales</taxon>
        <taxon>Geminicoccaceae</taxon>
        <taxon>Benzoatithermus</taxon>
    </lineage>
</organism>
<dbReference type="InterPro" id="IPR042193">
    <property type="entry name" value="FHIPEP_3"/>
</dbReference>
<dbReference type="RefSeq" id="WP_418160848.1">
    <property type="nucleotide sequence ID" value="NZ_JBBLZC010000020.1"/>
</dbReference>
<evidence type="ECO:0000256" key="1">
    <source>
        <dbReference type="ARBA" id="ARBA00004651"/>
    </source>
</evidence>
<comment type="similarity">
    <text evidence="2">Belongs to the FHIPEP (flagella/HR/invasion proteins export pore) family.</text>
</comment>
<protein>
    <submittedName>
        <fullName evidence="8">Flagellar biosynthesis protein FlhA</fullName>
    </submittedName>
</protein>
<keyword evidence="6 7" id="KW-0472">Membrane</keyword>
<comment type="caution">
    <text evidence="8">The sequence shown here is derived from an EMBL/GenBank/DDBJ whole genome shotgun (WGS) entry which is preliminary data.</text>
</comment>
<dbReference type="InterPro" id="IPR025505">
    <property type="entry name" value="FHIPEP_CS"/>
</dbReference>
<evidence type="ECO:0000256" key="4">
    <source>
        <dbReference type="ARBA" id="ARBA00022692"/>
    </source>
</evidence>
<dbReference type="PRINTS" id="PR00949">
    <property type="entry name" value="TYPE3IMAPROT"/>
</dbReference>
<evidence type="ECO:0000256" key="2">
    <source>
        <dbReference type="ARBA" id="ARBA00008835"/>
    </source>
</evidence>
<dbReference type="Proteomes" id="UP001375743">
    <property type="component" value="Unassembled WGS sequence"/>
</dbReference>
<feature type="transmembrane region" description="Helical" evidence="7">
    <location>
        <begin position="33"/>
        <end position="51"/>
    </location>
</feature>
<dbReference type="PANTHER" id="PTHR30161">
    <property type="entry name" value="FLAGELLAR EXPORT PROTEIN, MEMBRANE FLHA SUBUNIT-RELATED"/>
    <property type="match status" value="1"/>
</dbReference>
<feature type="transmembrane region" description="Helical" evidence="7">
    <location>
        <begin position="221"/>
        <end position="242"/>
    </location>
</feature>
<reference evidence="8 9" key="1">
    <citation type="submission" date="2024-01" db="EMBL/GenBank/DDBJ databases">
        <title>Multi-omics insights into the function and evolution of sodium benzoate biodegradation pathways in Benzoatithermus flavus gen. nov., sp. nov. from hot spring.</title>
        <authorList>
            <person name="Hu C.-J."/>
            <person name="Li W.-J."/>
        </authorList>
    </citation>
    <scope>NUCLEOTIDE SEQUENCE [LARGE SCALE GENOMIC DNA]</scope>
    <source>
        <strain evidence="8 9">SYSU G07066</strain>
    </source>
</reference>
<evidence type="ECO:0000256" key="6">
    <source>
        <dbReference type="ARBA" id="ARBA00023136"/>
    </source>
</evidence>
<feature type="transmembrane region" description="Helical" evidence="7">
    <location>
        <begin position="6"/>
        <end position="26"/>
    </location>
</feature>
<dbReference type="Gene3D" id="3.40.30.60">
    <property type="entry name" value="FHIPEP family, domain 1"/>
    <property type="match status" value="1"/>
</dbReference>
<evidence type="ECO:0000313" key="9">
    <source>
        <dbReference type="Proteomes" id="UP001375743"/>
    </source>
</evidence>
<feature type="transmembrane region" description="Helical" evidence="7">
    <location>
        <begin position="262"/>
        <end position="280"/>
    </location>
</feature>
<evidence type="ECO:0000256" key="3">
    <source>
        <dbReference type="ARBA" id="ARBA00022475"/>
    </source>
</evidence>
<accession>A0ABU8XUX1</accession>
<keyword evidence="4 7" id="KW-0812">Transmembrane</keyword>
<name>A0ABU8XUX1_9PROT</name>
<dbReference type="InterPro" id="IPR001712">
    <property type="entry name" value="T3SS_FHIPEP"/>
</dbReference>
<keyword evidence="3" id="KW-1003">Cell membrane</keyword>
<feature type="transmembrane region" description="Helical" evidence="7">
    <location>
        <begin position="301"/>
        <end position="319"/>
    </location>
</feature>
<dbReference type="PIRSF" id="PIRSF005419">
    <property type="entry name" value="FlhA"/>
    <property type="match status" value="1"/>
</dbReference>
<keyword evidence="8" id="KW-0966">Cell projection</keyword>
<dbReference type="InterPro" id="IPR042194">
    <property type="entry name" value="FHIPEP_1"/>
</dbReference>
<dbReference type="PROSITE" id="PS00994">
    <property type="entry name" value="FHIPEP"/>
    <property type="match status" value="1"/>
</dbReference>
<keyword evidence="8" id="KW-0282">Flagellum</keyword>
<feature type="transmembrane region" description="Helical" evidence="7">
    <location>
        <begin position="57"/>
        <end position="76"/>
    </location>
</feature>
<dbReference type="Gene3D" id="1.10.8.540">
    <property type="entry name" value="FHIPEP family, domain 3"/>
    <property type="match status" value="1"/>
</dbReference>
<evidence type="ECO:0000256" key="5">
    <source>
        <dbReference type="ARBA" id="ARBA00022989"/>
    </source>
</evidence>
<dbReference type="EMBL" id="JBBLZC010000020">
    <property type="protein sequence ID" value="MEK0085000.1"/>
    <property type="molecule type" value="Genomic_DNA"/>
</dbReference>
<keyword evidence="8" id="KW-0969">Cilium</keyword>
<evidence type="ECO:0000313" key="8">
    <source>
        <dbReference type="EMBL" id="MEK0085000.1"/>
    </source>
</evidence>
<proteinExistence type="inferred from homology"/>
<dbReference type="Pfam" id="PF00771">
    <property type="entry name" value="FHIPEP"/>
    <property type="match status" value="1"/>
</dbReference>